<evidence type="ECO:0000256" key="1">
    <source>
        <dbReference type="ARBA" id="ARBA00004924"/>
    </source>
</evidence>
<feature type="domain" description="Aerobactin siderophore biosynthesis IucA/IucC-like C-terminal" evidence="3">
    <location>
        <begin position="397"/>
        <end position="559"/>
    </location>
</feature>
<comment type="pathway">
    <text evidence="1">Siderophore biosynthesis.</text>
</comment>
<name>A0A0J1GIH5_9GAMM</name>
<accession>A0A0J1GIH5</accession>
<dbReference type="AlphaFoldDB" id="A0A0J1GIH5"/>
<protein>
    <recommendedName>
        <fullName evidence="6">Siderophore synthetase component</fullName>
    </recommendedName>
</protein>
<comment type="caution">
    <text evidence="4">The sequence shown here is derived from an EMBL/GenBank/DDBJ whole genome shotgun (WGS) entry which is preliminary data.</text>
</comment>
<evidence type="ECO:0000259" key="3">
    <source>
        <dbReference type="Pfam" id="PF06276"/>
    </source>
</evidence>
<keyword evidence="5" id="KW-1185">Reference proteome</keyword>
<evidence type="ECO:0000313" key="4">
    <source>
        <dbReference type="EMBL" id="KLU99288.1"/>
    </source>
</evidence>
<dbReference type="PANTHER" id="PTHR34384:SF6">
    <property type="entry name" value="STAPHYLOFERRIN B SYNTHASE"/>
    <property type="match status" value="1"/>
</dbReference>
<organism evidence="4 5">
    <name type="scientific">Photobacterium aphoticum</name>
    <dbReference type="NCBI Taxonomy" id="754436"/>
    <lineage>
        <taxon>Bacteria</taxon>
        <taxon>Pseudomonadati</taxon>
        <taxon>Pseudomonadota</taxon>
        <taxon>Gammaproteobacteria</taxon>
        <taxon>Vibrionales</taxon>
        <taxon>Vibrionaceae</taxon>
        <taxon>Photobacterium</taxon>
    </lineage>
</organism>
<dbReference type="OrthoDB" id="495728at2"/>
<gene>
    <name evidence="4" type="ORF">ABT58_18335</name>
</gene>
<dbReference type="PATRIC" id="fig|754436.4.peg.3883"/>
<dbReference type="GO" id="GO:0019290">
    <property type="term" value="P:siderophore biosynthetic process"/>
    <property type="evidence" value="ECO:0007669"/>
    <property type="project" value="InterPro"/>
</dbReference>
<sequence>MPLPSMYRLSVEQRVLRQLIESLLFEGYVDVHFVPEPAMNTLEARAVRGVFRWQMGEHNYRVEGYRGGFDRVRVDIQTLRIMGHPSDVALYQVLADVPTADAVRQQLREELHQTIRLCRWNQAHLPATHSRYEVSYSQLESWVDEGHPYHPSFKARTGFSEQDHARFGPEAGEPFQLEWLAVKFSHLNMALPVCADVFWRQELGEPTWAELTQALALQGEGWDGYALMPLHPWQFTQLYGETWTARSSRDVLHLGSAGDHYVATQSLRTLRNHTHPERAHIKLPLSLVNSSSVRTLDPCSVCHAPAISQWLKLVIDSDPTLQSVVILQEYAAGLVCQADPNADPAGEGRIGMIMRESVEGQLLPGEQAVPFNALSLLEQDGRAFIAPWLSRYGVEVWLERLLEVAVVPVWHVLVAHGLALEAHGQNMVLVHEEGWPQRLMLRDFHESLEFYTPFLADAALKPDGIDGLTAAPSDANPGYYGIDSVEGLRELVMDTLFVYNLTELALLLETEAGLPETHFWQCVADTLTHYALEHPTLTDRLAMLGYAQPTIQTESLITRKLRQSPSECHHTIRNPLAHPQTA</sequence>
<dbReference type="InterPro" id="IPR022770">
    <property type="entry name" value="IucA/IucC-like_C"/>
</dbReference>
<reference evidence="4 5" key="1">
    <citation type="submission" date="2015-05" db="EMBL/GenBank/DDBJ databases">
        <title>Photobacterium galathea sp. nov.</title>
        <authorList>
            <person name="Machado H."/>
            <person name="Gram L."/>
        </authorList>
    </citation>
    <scope>NUCLEOTIDE SEQUENCE [LARGE SCALE GENOMIC DNA]</scope>
    <source>
        <strain evidence="4 5">DSM 25995</strain>
    </source>
</reference>
<evidence type="ECO:0000259" key="2">
    <source>
        <dbReference type="Pfam" id="PF04183"/>
    </source>
</evidence>
<dbReference type="Gene3D" id="1.10.510.40">
    <property type="match status" value="1"/>
</dbReference>
<dbReference type="EMBL" id="LDOV01000034">
    <property type="protein sequence ID" value="KLU99288.1"/>
    <property type="molecule type" value="Genomic_DNA"/>
</dbReference>
<dbReference type="Pfam" id="PF04183">
    <property type="entry name" value="IucA_IucC"/>
    <property type="match status" value="1"/>
</dbReference>
<proteinExistence type="predicted"/>
<feature type="domain" description="Aerobactin siderophore biosynthesis IucA/IucC N-terminal" evidence="2">
    <location>
        <begin position="136"/>
        <end position="374"/>
    </location>
</feature>
<evidence type="ECO:0000313" key="5">
    <source>
        <dbReference type="Proteomes" id="UP000036426"/>
    </source>
</evidence>
<dbReference type="Proteomes" id="UP000036426">
    <property type="component" value="Unassembled WGS sequence"/>
</dbReference>
<dbReference type="InterPro" id="IPR007310">
    <property type="entry name" value="Aerobactin_biosyn_IucA/IucC_N"/>
</dbReference>
<dbReference type="Pfam" id="PF06276">
    <property type="entry name" value="FhuF"/>
    <property type="match status" value="1"/>
</dbReference>
<dbReference type="InterPro" id="IPR037455">
    <property type="entry name" value="LucA/IucC-like"/>
</dbReference>
<dbReference type="Gene3D" id="6.10.250.3370">
    <property type="match status" value="1"/>
</dbReference>
<dbReference type="PANTHER" id="PTHR34384">
    <property type="entry name" value="L-2,3-DIAMINOPROPANOATE--CITRATE LIGASE"/>
    <property type="match status" value="1"/>
</dbReference>
<evidence type="ECO:0008006" key="6">
    <source>
        <dbReference type="Google" id="ProtNLM"/>
    </source>
</evidence>
<dbReference type="GO" id="GO:0016881">
    <property type="term" value="F:acid-amino acid ligase activity"/>
    <property type="evidence" value="ECO:0007669"/>
    <property type="project" value="UniProtKB-ARBA"/>
</dbReference>